<accession>A0A286S1Y0</accession>
<proteinExistence type="predicted"/>
<dbReference type="RefSeq" id="YP_009610212.1">
    <property type="nucleotide sequence ID" value="NC_042001.1"/>
</dbReference>
<dbReference type="KEGG" id="vg:40086302"/>
<feature type="transmembrane region" description="Helical" evidence="1">
    <location>
        <begin position="257"/>
        <end position="276"/>
    </location>
</feature>
<dbReference type="EMBL" id="MF185731">
    <property type="protein sequence ID" value="ASX99311.1"/>
    <property type="molecule type" value="Genomic_DNA"/>
</dbReference>
<keyword evidence="1" id="KW-0812">Transmembrane</keyword>
<name>A0A286S1Y0_9CAUD</name>
<organism evidence="2 3">
    <name type="scientific">Arthrobacter phage Molivia</name>
    <dbReference type="NCBI Taxonomy" id="2015839"/>
    <lineage>
        <taxon>Viruses</taxon>
        <taxon>Duplodnaviria</taxon>
        <taxon>Heunggongvirae</taxon>
        <taxon>Uroviricota</taxon>
        <taxon>Caudoviricetes</taxon>
        <taxon>Amigovirus</taxon>
        <taxon>Amigovirus molivia</taxon>
    </lineage>
</organism>
<dbReference type="Proteomes" id="UP000225204">
    <property type="component" value="Segment"/>
</dbReference>
<protein>
    <submittedName>
        <fullName evidence="2">Uncharacterized protein</fullName>
    </submittedName>
</protein>
<dbReference type="OrthoDB" id="36910at10239"/>
<evidence type="ECO:0000313" key="3">
    <source>
        <dbReference type="Proteomes" id="UP000225204"/>
    </source>
</evidence>
<keyword evidence="3" id="KW-1185">Reference proteome</keyword>
<dbReference type="GeneID" id="40086302"/>
<evidence type="ECO:0000256" key="1">
    <source>
        <dbReference type="SAM" id="Phobius"/>
    </source>
</evidence>
<reference evidence="3" key="1">
    <citation type="submission" date="2017-06" db="EMBL/GenBank/DDBJ databases">
        <authorList>
            <person name="Kim H.J."/>
            <person name="Triplett B.A."/>
        </authorList>
    </citation>
    <scope>NUCLEOTIDE SEQUENCE [LARGE SCALE GENOMIC DNA]</scope>
</reference>
<sequence>MSNVISVVSAYTGHEVASVNTNETTFREAVQLALGFPEVSHAPVATRIQLETELRNAWNAATDQEIRSDLLRSVGIDHVKVSVGVTAEDAPEELTTAGPDGLDVVVNSAVLNAPVADFNTTDYSLEELKAEAMGWHEVRSASAATQLGLIATAREVLAATEGKTITNEHLAAVGIASVVVGDGGKVAETPATAPEAEETPVYAELVAEKEAKPVDAPLSLDKPVAVAPAPAKFVDTPLAAVPVTKTITKWRGLSNKVAAAVAVAAGVVGAIIGGSIF</sequence>
<keyword evidence="1" id="KW-0472">Membrane</keyword>
<evidence type="ECO:0000313" key="2">
    <source>
        <dbReference type="EMBL" id="ASX99311.1"/>
    </source>
</evidence>
<gene>
    <name evidence="2" type="primary">90</name>
    <name evidence="2" type="ORF">SEA_MOLIVIA_90</name>
</gene>
<keyword evidence="1" id="KW-1133">Transmembrane helix</keyword>